<gene>
    <name evidence="1" type="ORF">ACFONP_00935</name>
</gene>
<sequence length="148" mass="15923">MVQSSRPSSYLSVISCGKSPDSWPIEVGWGFAAGEIRTMLLKPAGSWSLAAWNKGCEADHKIGLETLLQEGKPALDACLILNAALGQSDVYAGAPETDSLWLYKLYKAAGVEPNFRLHPMADANLQGLHRAEDVVVRLREEAGVAQTA</sequence>
<protein>
    <submittedName>
        <fullName evidence="1">Uncharacterized protein</fullName>
    </submittedName>
</protein>
<dbReference type="RefSeq" id="WP_189572018.1">
    <property type="nucleotide sequence ID" value="NZ_BMXU01000001.1"/>
</dbReference>
<comment type="caution">
    <text evidence="1">The sequence shown here is derived from an EMBL/GenBank/DDBJ whole genome shotgun (WGS) entry which is preliminary data.</text>
</comment>
<proteinExistence type="predicted"/>
<dbReference type="EMBL" id="JBHRVA010000002">
    <property type="protein sequence ID" value="MFC3301295.1"/>
    <property type="molecule type" value="Genomic_DNA"/>
</dbReference>
<dbReference type="Proteomes" id="UP001595607">
    <property type="component" value="Unassembled WGS sequence"/>
</dbReference>
<name>A0ABV7M7I4_9PROT</name>
<evidence type="ECO:0000313" key="1">
    <source>
        <dbReference type="EMBL" id="MFC3301295.1"/>
    </source>
</evidence>
<accession>A0ABV7M7I4</accession>
<organism evidence="1 2">
    <name type="scientific">Parvularcula lutaonensis</name>
    <dbReference type="NCBI Taxonomy" id="491923"/>
    <lineage>
        <taxon>Bacteria</taxon>
        <taxon>Pseudomonadati</taxon>
        <taxon>Pseudomonadota</taxon>
        <taxon>Alphaproteobacteria</taxon>
        <taxon>Parvularculales</taxon>
        <taxon>Parvularculaceae</taxon>
        <taxon>Parvularcula</taxon>
    </lineage>
</organism>
<evidence type="ECO:0000313" key="2">
    <source>
        <dbReference type="Proteomes" id="UP001595607"/>
    </source>
</evidence>
<reference evidence="2" key="1">
    <citation type="journal article" date="2019" name="Int. J. Syst. Evol. Microbiol.">
        <title>The Global Catalogue of Microorganisms (GCM) 10K type strain sequencing project: providing services to taxonomists for standard genome sequencing and annotation.</title>
        <authorList>
            <consortium name="The Broad Institute Genomics Platform"/>
            <consortium name="The Broad Institute Genome Sequencing Center for Infectious Disease"/>
            <person name="Wu L."/>
            <person name="Ma J."/>
        </authorList>
    </citation>
    <scope>NUCLEOTIDE SEQUENCE [LARGE SCALE GENOMIC DNA]</scope>
    <source>
        <strain evidence="2">KCTC 22245</strain>
    </source>
</reference>
<keyword evidence="2" id="KW-1185">Reference proteome</keyword>